<feature type="transmembrane region" description="Helical" evidence="5">
    <location>
        <begin position="331"/>
        <end position="349"/>
    </location>
</feature>
<feature type="transmembrane region" description="Helical" evidence="5">
    <location>
        <begin position="86"/>
        <end position="105"/>
    </location>
</feature>
<dbReference type="GO" id="GO:0005886">
    <property type="term" value="C:plasma membrane"/>
    <property type="evidence" value="ECO:0007669"/>
    <property type="project" value="TreeGrafter"/>
</dbReference>
<dbReference type="AlphaFoldDB" id="A0A072PSV8"/>
<evidence type="ECO:0000256" key="5">
    <source>
        <dbReference type="SAM" id="Phobius"/>
    </source>
</evidence>
<dbReference type="PANTHER" id="PTHR23502:SF50">
    <property type="entry name" value="TRANSPORTER, PUTATIVE (AFU_ORTHOLOGUE AFUA_5G00430)-RELATED"/>
    <property type="match status" value="1"/>
</dbReference>
<dbReference type="OrthoDB" id="5215911at2759"/>
<evidence type="ECO:0000313" key="8">
    <source>
        <dbReference type="Proteomes" id="UP000027920"/>
    </source>
</evidence>
<dbReference type="PROSITE" id="PS50850">
    <property type="entry name" value="MFS"/>
    <property type="match status" value="1"/>
</dbReference>
<feature type="transmembrane region" description="Helical" evidence="5">
    <location>
        <begin position="498"/>
        <end position="520"/>
    </location>
</feature>
<dbReference type="SUPFAM" id="SSF103473">
    <property type="entry name" value="MFS general substrate transporter"/>
    <property type="match status" value="1"/>
</dbReference>
<dbReference type="VEuPathDB" id="FungiDB:A1O9_00780"/>
<keyword evidence="8" id="KW-1185">Reference proteome</keyword>
<dbReference type="InterPro" id="IPR011701">
    <property type="entry name" value="MFS"/>
</dbReference>
<comment type="subcellular location">
    <subcellularLocation>
        <location evidence="1">Membrane</location>
        <topology evidence="1">Multi-pass membrane protein</topology>
    </subcellularLocation>
</comment>
<dbReference type="InterPro" id="IPR036259">
    <property type="entry name" value="MFS_trans_sf"/>
</dbReference>
<comment type="caution">
    <text evidence="7">The sequence shown here is derived from an EMBL/GenBank/DDBJ whole genome shotgun (WGS) entry which is preliminary data.</text>
</comment>
<keyword evidence="2 5" id="KW-0812">Transmembrane</keyword>
<dbReference type="EMBL" id="AMGV01000001">
    <property type="protein sequence ID" value="KEF62807.1"/>
    <property type="molecule type" value="Genomic_DNA"/>
</dbReference>
<feature type="transmembrane region" description="Helical" evidence="5">
    <location>
        <begin position="201"/>
        <end position="221"/>
    </location>
</feature>
<gene>
    <name evidence="7" type="ORF">A1O9_00780</name>
</gene>
<dbReference type="Gene3D" id="1.20.1250.20">
    <property type="entry name" value="MFS general substrate transporter like domains"/>
    <property type="match status" value="1"/>
</dbReference>
<dbReference type="PANTHER" id="PTHR23502">
    <property type="entry name" value="MAJOR FACILITATOR SUPERFAMILY"/>
    <property type="match status" value="1"/>
</dbReference>
<dbReference type="Pfam" id="PF07690">
    <property type="entry name" value="MFS_1"/>
    <property type="match status" value="1"/>
</dbReference>
<keyword evidence="3 5" id="KW-1133">Transmembrane helix</keyword>
<evidence type="ECO:0000256" key="3">
    <source>
        <dbReference type="ARBA" id="ARBA00022989"/>
    </source>
</evidence>
<feature type="transmembrane region" description="Helical" evidence="5">
    <location>
        <begin position="47"/>
        <end position="71"/>
    </location>
</feature>
<feature type="transmembrane region" description="Helical" evidence="5">
    <location>
        <begin position="174"/>
        <end position="195"/>
    </location>
</feature>
<proteinExistence type="predicted"/>
<feature type="transmembrane region" description="Helical" evidence="5">
    <location>
        <begin position="403"/>
        <end position="423"/>
    </location>
</feature>
<accession>A0A072PSV8</accession>
<feature type="transmembrane region" description="Helical" evidence="5">
    <location>
        <begin position="141"/>
        <end position="162"/>
    </location>
</feature>
<name>A0A072PSV8_9EURO</name>
<dbReference type="GeneID" id="25275731"/>
<protein>
    <recommendedName>
        <fullName evidence="6">Major facilitator superfamily (MFS) profile domain-containing protein</fullName>
    </recommendedName>
</protein>
<dbReference type="HOGENOM" id="CLU_008455_13_3_1"/>
<evidence type="ECO:0000256" key="1">
    <source>
        <dbReference type="ARBA" id="ARBA00004141"/>
    </source>
</evidence>
<evidence type="ECO:0000256" key="2">
    <source>
        <dbReference type="ARBA" id="ARBA00022692"/>
    </source>
</evidence>
<feature type="transmembrane region" description="Helical" evidence="5">
    <location>
        <begin position="429"/>
        <end position="451"/>
    </location>
</feature>
<dbReference type="GO" id="GO:0022857">
    <property type="term" value="F:transmembrane transporter activity"/>
    <property type="evidence" value="ECO:0007669"/>
    <property type="project" value="InterPro"/>
</dbReference>
<feature type="transmembrane region" description="Helical" evidence="5">
    <location>
        <begin position="112"/>
        <end position="129"/>
    </location>
</feature>
<organism evidence="7 8">
    <name type="scientific">Exophiala aquamarina CBS 119918</name>
    <dbReference type="NCBI Taxonomy" id="1182545"/>
    <lineage>
        <taxon>Eukaryota</taxon>
        <taxon>Fungi</taxon>
        <taxon>Dikarya</taxon>
        <taxon>Ascomycota</taxon>
        <taxon>Pezizomycotina</taxon>
        <taxon>Eurotiomycetes</taxon>
        <taxon>Chaetothyriomycetidae</taxon>
        <taxon>Chaetothyriales</taxon>
        <taxon>Herpotrichiellaceae</taxon>
        <taxon>Exophiala</taxon>
    </lineage>
</organism>
<feature type="domain" description="Major facilitator superfamily (MFS) profile" evidence="6">
    <location>
        <begin position="46"/>
        <end position="521"/>
    </location>
</feature>
<evidence type="ECO:0000256" key="4">
    <source>
        <dbReference type="ARBA" id="ARBA00023136"/>
    </source>
</evidence>
<feature type="transmembrane region" description="Helical" evidence="5">
    <location>
        <begin position="463"/>
        <end position="486"/>
    </location>
</feature>
<keyword evidence="4 5" id="KW-0472">Membrane</keyword>
<dbReference type="RefSeq" id="XP_013265397.1">
    <property type="nucleotide sequence ID" value="XM_013409943.1"/>
</dbReference>
<evidence type="ECO:0000313" key="7">
    <source>
        <dbReference type="EMBL" id="KEF62807.1"/>
    </source>
</evidence>
<sequence length="539" mass="59388">MSFVEKLPPGTQRIEDDTGKNILLAPQPNADPNQPLNWSKVRKSIHMVILCFYALMVFATLCVAVPLWQLFNTELGISYADLNNTYASNMAALSVGCIIFIPFALRLGRRPVYIVTVLIMLASAIWQAKMNTVGDMIGNNVIMGIAGAVNEALFQVTVADLFFVHQRGTMNGIYLVLVVTGNYFGPVAAGYVAVSSQGWRWVFWWCTIFLAICSAAMVFCLEESKYVPSVIEGRDVTAPTQDEGTLEKVNSTTKTPIRGSITVDATEAAQNQRRRIVDIDHSIPMHSYKKRFALYTPDSPSTETRSVWAHIYQPFQILCTFPAVMFTALQYGFLIAMLAVLAVTQASLYPFEPYNFSAAGVGNMNIPPAIGAIIGSVFGGPINDYFIVQVAKRRGGIYEPETRLWLFLIPGFCMPIGLFMYGLTISKGMAWQINAVGAGFIGAAIGGCGDISLTYCQDCYQYILGDALTSVVFVRNIISTGLVFAITPWMEGMGVYNMFVLLGCLSIAVALTSVPLMIWGRSWRARLAGRYEYFVSKQF</sequence>
<evidence type="ECO:0000259" key="6">
    <source>
        <dbReference type="PROSITE" id="PS50850"/>
    </source>
</evidence>
<feature type="transmembrane region" description="Helical" evidence="5">
    <location>
        <begin position="369"/>
        <end position="391"/>
    </location>
</feature>
<reference evidence="7 8" key="1">
    <citation type="submission" date="2013-03" db="EMBL/GenBank/DDBJ databases">
        <title>The Genome Sequence of Exophiala aquamarina CBS 119918.</title>
        <authorList>
            <consortium name="The Broad Institute Genomics Platform"/>
            <person name="Cuomo C."/>
            <person name="de Hoog S."/>
            <person name="Gorbushina A."/>
            <person name="Walker B."/>
            <person name="Young S.K."/>
            <person name="Zeng Q."/>
            <person name="Gargeya S."/>
            <person name="Fitzgerald M."/>
            <person name="Haas B."/>
            <person name="Abouelleil A."/>
            <person name="Allen A.W."/>
            <person name="Alvarado L."/>
            <person name="Arachchi H.M."/>
            <person name="Berlin A.M."/>
            <person name="Chapman S.B."/>
            <person name="Gainer-Dewar J."/>
            <person name="Goldberg J."/>
            <person name="Griggs A."/>
            <person name="Gujja S."/>
            <person name="Hansen M."/>
            <person name="Howarth C."/>
            <person name="Imamovic A."/>
            <person name="Ireland A."/>
            <person name="Larimer J."/>
            <person name="McCowan C."/>
            <person name="Murphy C."/>
            <person name="Pearson M."/>
            <person name="Poon T.W."/>
            <person name="Priest M."/>
            <person name="Roberts A."/>
            <person name="Saif S."/>
            <person name="Shea T."/>
            <person name="Sisk P."/>
            <person name="Sykes S."/>
            <person name="Wortman J."/>
            <person name="Nusbaum C."/>
            <person name="Birren B."/>
        </authorList>
    </citation>
    <scope>NUCLEOTIDE SEQUENCE [LARGE SCALE GENOMIC DNA]</scope>
    <source>
        <strain evidence="7 8">CBS 119918</strain>
    </source>
</reference>
<dbReference type="InterPro" id="IPR020846">
    <property type="entry name" value="MFS_dom"/>
</dbReference>
<dbReference type="Proteomes" id="UP000027920">
    <property type="component" value="Unassembled WGS sequence"/>
</dbReference>